<evidence type="ECO:0000313" key="3">
    <source>
        <dbReference type="EMBL" id="TXN29714.1"/>
    </source>
</evidence>
<accession>A0A5C8UP86</accession>
<name>A0A5C8UP86_9MICO</name>
<gene>
    <name evidence="3" type="ORF">FVP33_11205</name>
</gene>
<dbReference type="PROSITE" id="PS51257">
    <property type="entry name" value="PROKAR_LIPOPROTEIN"/>
    <property type="match status" value="1"/>
</dbReference>
<keyword evidence="1" id="KW-0732">Signal</keyword>
<dbReference type="InterPro" id="IPR026004">
    <property type="entry name" value="Septum_form"/>
</dbReference>
<feature type="chain" id="PRO_5022771563" description="Septum formation-related domain-containing protein" evidence="1">
    <location>
        <begin position="23"/>
        <end position="290"/>
    </location>
</feature>
<dbReference type="AlphaFoldDB" id="A0A5C8UP86"/>
<keyword evidence="4" id="KW-1185">Reference proteome</keyword>
<proteinExistence type="predicted"/>
<feature type="signal peptide" evidence="1">
    <location>
        <begin position="1"/>
        <end position="22"/>
    </location>
</feature>
<dbReference type="Pfam" id="PF13845">
    <property type="entry name" value="Septum_form"/>
    <property type="match status" value="1"/>
</dbReference>
<protein>
    <recommendedName>
        <fullName evidence="2">Septum formation-related domain-containing protein</fullName>
    </recommendedName>
</protein>
<organism evidence="3 4">
    <name type="scientific">Lacisediminihabitans profunda</name>
    <dbReference type="NCBI Taxonomy" id="2594790"/>
    <lineage>
        <taxon>Bacteria</taxon>
        <taxon>Bacillati</taxon>
        <taxon>Actinomycetota</taxon>
        <taxon>Actinomycetes</taxon>
        <taxon>Micrococcales</taxon>
        <taxon>Microbacteriaceae</taxon>
        <taxon>Lacisediminihabitans</taxon>
    </lineage>
</organism>
<evidence type="ECO:0000313" key="4">
    <source>
        <dbReference type="Proteomes" id="UP000321379"/>
    </source>
</evidence>
<dbReference type="EMBL" id="VRMG01000008">
    <property type="protein sequence ID" value="TXN29714.1"/>
    <property type="molecule type" value="Genomic_DNA"/>
</dbReference>
<dbReference type="RefSeq" id="WP_147783758.1">
    <property type="nucleotide sequence ID" value="NZ_VRMG01000008.1"/>
</dbReference>
<dbReference type="Proteomes" id="UP000321379">
    <property type="component" value="Unassembled WGS sequence"/>
</dbReference>
<comment type="caution">
    <text evidence="3">The sequence shown here is derived from an EMBL/GenBank/DDBJ whole genome shotgun (WGS) entry which is preliminary data.</text>
</comment>
<reference evidence="3 4" key="1">
    <citation type="submission" date="2019-08" db="EMBL/GenBank/DDBJ databases">
        <title>Bacterial whole genome sequence for Glaciihabitans sp. CHu50b-6-2.</title>
        <authorList>
            <person name="Jin L."/>
        </authorList>
    </citation>
    <scope>NUCLEOTIDE SEQUENCE [LARGE SCALE GENOMIC DNA]</scope>
    <source>
        <strain evidence="3 4">CHu50b-6-2</strain>
    </source>
</reference>
<evidence type="ECO:0000259" key="2">
    <source>
        <dbReference type="Pfam" id="PF13845"/>
    </source>
</evidence>
<feature type="domain" description="Septum formation-related" evidence="2">
    <location>
        <begin position="62"/>
        <end position="279"/>
    </location>
</feature>
<evidence type="ECO:0000256" key="1">
    <source>
        <dbReference type="SAM" id="SignalP"/>
    </source>
</evidence>
<sequence length="290" mass="31070">MRRAFAAIAAAVIVTLAMTGCAALGAVGTSIRQVAIGATFRPIDGLCWRAPDSAIAADPTWTSGLPVDCSTSHTTYTFAVPLLSKAFSGSWRRPGSAEALRTDVSDAAWADCSKEESRFLPALDNKRHRLFLSYFVPSIAAWNAGARWVRCDIALVGFGSALTAPTFLPLPANIGDLVRDVTELPMKFALCIDTWDPSGSTDPYNGPFSTYSDCTDRPQWQEASTADLPSGSAVLPDLETLLAFEQRWCGDAAEATGNLWFAYSPNEDSWAAGDRQVECWVSSGLGSRVA</sequence>